<evidence type="ECO:0000313" key="4">
    <source>
        <dbReference type="Proteomes" id="UP001159364"/>
    </source>
</evidence>
<gene>
    <name evidence="3" type="ORF">K2173_003025</name>
</gene>
<sequence>MASFCSFLSMLMIFMATFSSLPLTCHQVHAQFSTIAASPTFLPHAPLSSPPSLAPAMEPLFPTPGADAPSPADSSMPTIPASPSPPNPDVALAPGPEMAISPTGLLPTSSSVSLSLCGPVNLAVFWGLVVFSIMQLFSV</sequence>
<feature type="region of interest" description="Disordered" evidence="1">
    <location>
        <begin position="53"/>
        <end position="96"/>
    </location>
</feature>
<protein>
    <recommendedName>
        <fullName evidence="5">Classical arabinogalactan protein 26-like</fullName>
    </recommendedName>
</protein>
<reference evidence="3 4" key="1">
    <citation type="submission" date="2021-09" db="EMBL/GenBank/DDBJ databases">
        <title>Genomic insights and catalytic innovation underlie evolution of tropane alkaloids biosynthesis.</title>
        <authorList>
            <person name="Wang Y.-J."/>
            <person name="Tian T."/>
            <person name="Huang J.-P."/>
            <person name="Huang S.-X."/>
        </authorList>
    </citation>
    <scope>NUCLEOTIDE SEQUENCE [LARGE SCALE GENOMIC DNA]</scope>
    <source>
        <strain evidence="3">KIB-2018</strain>
        <tissue evidence="3">Leaf</tissue>
    </source>
</reference>
<evidence type="ECO:0000256" key="2">
    <source>
        <dbReference type="SAM" id="SignalP"/>
    </source>
</evidence>
<evidence type="ECO:0008006" key="5">
    <source>
        <dbReference type="Google" id="ProtNLM"/>
    </source>
</evidence>
<comment type="caution">
    <text evidence="3">The sequence shown here is derived from an EMBL/GenBank/DDBJ whole genome shotgun (WGS) entry which is preliminary data.</text>
</comment>
<proteinExistence type="predicted"/>
<evidence type="ECO:0000313" key="3">
    <source>
        <dbReference type="EMBL" id="KAJ8748388.1"/>
    </source>
</evidence>
<dbReference type="EMBL" id="JAIWQS010000012">
    <property type="protein sequence ID" value="KAJ8748388.1"/>
    <property type="molecule type" value="Genomic_DNA"/>
</dbReference>
<keyword evidence="4" id="KW-1185">Reference proteome</keyword>
<feature type="signal peptide" evidence="2">
    <location>
        <begin position="1"/>
        <end position="30"/>
    </location>
</feature>
<keyword evidence="2" id="KW-0732">Signal</keyword>
<feature type="chain" id="PRO_5043563797" description="Classical arabinogalactan protein 26-like" evidence="2">
    <location>
        <begin position="31"/>
        <end position="139"/>
    </location>
</feature>
<evidence type="ECO:0000256" key="1">
    <source>
        <dbReference type="SAM" id="MobiDB-lite"/>
    </source>
</evidence>
<dbReference type="InterPro" id="IPR039346">
    <property type="entry name" value="AGP25/26"/>
</dbReference>
<organism evidence="3 4">
    <name type="scientific">Erythroxylum novogranatense</name>
    <dbReference type="NCBI Taxonomy" id="1862640"/>
    <lineage>
        <taxon>Eukaryota</taxon>
        <taxon>Viridiplantae</taxon>
        <taxon>Streptophyta</taxon>
        <taxon>Embryophyta</taxon>
        <taxon>Tracheophyta</taxon>
        <taxon>Spermatophyta</taxon>
        <taxon>Magnoliopsida</taxon>
        <taxon>eudicotyledons</taxon>
        <taxon>Gunneridae</taxon>
        <taxon>Pentapetalae</taxon>
        <taxon>rosids</taxon>
        <taxon>fabids</taxon>
        <taxon>Malpighiales</taxon>
        <taxon>Erythroxylaceae</taxon>
        <taxon>Erythroxylum</taxon>
    </lineage>
</organism>
<dbReference type="AlphaFoldDB" id="A0AAV8S8M4"/>
<dbReference type="PANTHER" id="PTHR35725:SF4">
    <property type="entry name" value="CLASSICAL ARABINOGALACTAN PROTEIN 26"/>
    <property type="match status" value="1"/>
</dbReference>
<accession>A0AAV8S8M4</accession>
<dbReference type="PANTHER" id="PTHR35725">
    <property type="entry name" value="CLASSICAL ARABINOGALACTAN PROTEIN 26"/>
    <property type="match status" value="1"/>
</dbReference>
<name>A0AAV8S8M4_9ROSI</name>
<dbReference type="Proteomes" id="UP001159364">
    <property type="component" value="Linkage Group LG12"/>
</dbReference>